<sequence length="232" mass="26568">MDVEVGPLSPIFNSVLSPPIAPVVNKKRGRGRGAWNIRGLNDPLKQKEVLSFIRSQKLSLVGIVEIKVRLENFDKTVRFCFPAKWASIHNGSNDRVSRIIVAWNALDVTVDIFFPSPQLVVVKVLSADKKLFYVSFVYGHNSVVDRRSLWNDMNTMALCIVWSSMLQKNGIDRPPLNLDLERDWVCSNKAGNSYSNIVYKLSLAASIYRLWRREIVGYFSKKWFLLQLFLFS</sequence>
<keyword evidence="2" id="KW-1185">Reference proteome</keyword>
<comment type="caution">
    <text evidence="1">The sequence shown here is derived from an EMBL/GenBank/DDBJ whole genome shotgun (WGS) entry which is preliminary data.</text>
</comment>
<accession>A0ACB7X6D6</accession>
<protein>
    <submittedName>
        <fullName evidence="1">Uncharacterized protein</fullName>
    </submittedName>
</protein>
<evidence type="ECO:0000313" key="2">
    <source>
        <dbReference type="Proteomes" id="UP000828048"/>
    </source>
</evidence>
<organism evidence="1 2">
    <name type="scientific">Vaccinium darrowii</name>
    <dbReference type="NCBI Taxonomy" id="229202"/>
    <lineage>
        <taxon>Eukaryota</taxon>
        <taxon>Viridiplantae</taxon>
        <taxon>Streptophyta</taxon>
        <taxon>Embryophyta</taxon>
        <taxon>Tracheophyta</taxon>
        <taxon>Spermatophyta</taxon>
        <taxon>Magnoliopsida</taxon>
        <taxon>eudicotyledons</taxon>
        <taxon>Gunneridae</taxon>
        <taxon>Pentapetalae</taxon>
        <taxon>asterids</taxon>
        <taxon>Ericales</taxon>
        <taxon>Ericaceae</taxon>
        <taxon>Vaccinioideae</taxon>
        <taxon>Vaccinieae</taxon>
        <taxon>Vaccinium</taxon>
    </lineage>
</organism>
<dbReference type="EMBL" id="CM037152">
    <property type="protein sequence ID" value="KAH7836105.1"/>
    <property type="molecule type" value="Genomic_DNA"/>
</dbReference>
<gene>
    <name evidence="1" type="ORF">Vadar_032774</name>
</gene>
<name>A0ACB7X6D6_9ERIC</name>
<proteinExistence type="predicted"/>
<reference evidence="1 2" key="1">
    <citation type="journal article" date="2021" name="Hortic Res">
        <title>High-quality reference genome and annotation aids understanding of berry development for evergreen blueberry (Vaccinium darrowii).</title>
        <authorList>
            <person name="Yu J."/>
            <person name="Hulse-Kemp A.M."/>
            <person name="Babiker E."/>
            <person name="Staton M."/>
        </authorList>
    </citation>
    <scope>NUCLEOTIDE SEQUENCE [LARGE SCALE GENOMIC DNA]</scope>
    <source>
        <strain evidence="2">cv. NJ 8807/NJ 8810</strain>
        <tissue evidence="1">Young leaf</tissue>
    </source>
</reference>
<evidence type="ECO:0000313" key="1">
    <source>
        <dbReference type="EMBL" id="KAH7836105.1"/>
    </source>
</evidence>
<dbReference type="Proteomes" id="UP000828048">
    <property type="component" value="Chromosome 2"/>
</dbReference>